<dbReference type="InterPro" id="IPR050829">
    <property type="entry name" value="CorA_MIT"/>
</dbReference>
<dbReference type="Gene3D" id="1.20.58.340">
    <property type="entry name" value="Magnesium transport protein CorA, transmembrane region"/>
    <property type="match status" value="1"/>
</dbReference>
<comment type="subcellular location">
    <subcellularLocation>
        <location evidence="1">Membrane</location>
        <topology evidence="1">Multi-pass membrane protein</topology>
    </subcellularLocation>
</comment>
<proteinExistence type="predicted"/>
<gene>
    <name evidence="6" type="ORF">N4T19_05685</name>
</gene>
<evidence type="ECO:0000256" key="1">
    <source>
        <dbReference type="ARBA" id="ARBA00004141"/>
    </source>
</evidence>
<dbReference type="EMBL" id="CP104377">
    <property type="protein sequence ID" value="UXC19608.1"/>
    <property type="molecule type" value="Genomic_DNA"/>
</dbReference>
<keyword evidence="4 5" id="KW-0472">Membrane</keyword>
<name>A0ABY6A1N8_9BURK</name>
<sequence>MSMQRSSHLFQPAADANGDAVPQWLRIRADEPGKLADIKQSLGLDIAYGLQRNLSQDGEFSYFAITFLGVEQGCKRASRVIFVLGRDMLLSLEPSDAPQALEMAQARMQRQGHGARAFESFVLVLQAINDATDALLDSLNSDLGRVLVQTNAVLGSLEARDRDFGVSDVVAAQLDLGEVEELLSDCLESQLQLALAARHALARMPLADAPLQPLLSTLIEDIEAVEEHVSFVHDRVRLLQTTNNMALNVKQNQIVKVFSVVTAVFLPAMLISTYYSMNVARMPILEWQYGEPFTIALTAGLALLPLLYVKHRGWLR</sequence>
<evidence type="ECO:0000256" key="5">
    <source>
        <dbReference type="SAM" id="Phobius"/>
    </source>
</evidence>
<keyword evidence="3 5" id="KW-1133">Transmembrane helix</keyword>
<keyword evidence="7" id="KW-1185">Reference proteome</keyword>
<feature type="transmembrane region" description="Helical" evidence="5">
    <location>
        <begin position="289"/>
        <end position="309"/>
    </location>
</feature>
<evidence type="ECO:0000313" key="6">
    <source>
        <dbReference type="EMBL" id="UXC19608.1"/>
    </source>
</evidence>
<accession>A0ABY6A1N8</accession>
<dbReference type="Proteomes" id="UP001058290">
    <property type="component" value="Chromosome"/>
</dbReference>
<dbReference type="InterPro" id="IPR045863">
    <property type="entry name" value="CorA_TM1_TM2"/>
</dbReference>
<organism evidence="6 7">
    <name type="scientific">Comamonas squillarum</name>
    <dbReference type="NCBI Taxonomy" id="2977320"/>
    <lineage>
        <taxon>Bacteria</taxon>
        <taxon>Pseudomonadati</taxon>
        <taxon>Pseudomonadota</taxon>
        <taxon>Betaproteobacteria</taxon>
        <taxon>Burkholderiales</taxon>
        <taxon>Comamonadaceae</taxon>
        <taxon>Comamonas</taxon>
    </lineage>
</organism>
<evidence type="ECO:0000256" key="2">
    <source>
        <dbReference type="ARBA" id="ARBA00022692"/>
    </source>
</evidence>
<protein>
    <submittedName>
        <fullName evidence="6">CorA family divalent cation transporter</fullName>
    </submittedName>
</protein>
<feature type="transmembrane region" description="Helical" evidence="5">
    <location>
        <begin position="254"/>
        <end position="277"/>
    </location>
</feature>
<keyword evidence="2 5" id="KW-0812">Transmembrane</keyword>
<evidence type="ECO:0000256" key="4">
    <source>
        <dbReference type="ARBA" id="ARBA00023136"/>
    </source>
</evidence>
<reference evidence="6" key="1">
    <citation type="submission" date="2022-09" db="EMBL/GenBank/DDBJ databases">
        <title>Bacterial diversity in gut of crayfish and pufferfish.</title>
        <authorList>
            <person name="Huang Y."/>
        </authorList>
    </citation>
    <scope>NUCLEOTIDE SEQUENCE</scope>
    <source>
        <strain evidence="6">PR12</strain>
    </source>
</reference>
<dbReference type="PANTHER" id="PTHR47685:SF1">
    <property type="entry name" value="MAGNESIUM TRANSPORT PROTEIN CORA"/>
    <property type="match status" value="1"/>
</dbReference>
<dbReference type="SUPFAM" id="SSF144083">
    <property type="entry name" value="Magnesium transport protein CorA, transmembrane region"/>
    <property type="match status" value="1"/>
</dbReference>
<dbReference type="RefSeq" id="WP_243419198.1">
    <property type="nucleotide sequence ID" value="NZ_CP104377.1"/>
</dbReference>
<evidence type="ECO:0000313" key="7">
    <source>
        <dbReference type="Proteomes" id="UP001058290"/>
    </source>
</evidence>
<evidence type="ECO:0000256" key="3">
    <source>
        <dbReference type="ARBA" id="ARBA00022989"/>
    </source>
</evidence>
<dbReference type="InterPro" id="IPR002523">
    <property type="entry name" value="MgTranspt_CorA/ZnTranspt_ZntB"/>
</dbReference>
<dbReference type="PANTHER" id="PTHR47685">
    <property type="entry name" value="MAGNESIUM TRANSPORT PROTEIN CORA"/>
    <property type="match status" value="1"/>
</dbReference>
<dbReference type="Pfam" id="PF01544">
    <property type="entry name" value="CorA"/>
    <property type="match status" value="1"/>
</dbReference>